<dbReference type="Proteomes" id="UP000663920">
    <property type="component" value="Chromosome"/>
</dbReference>
<organism evidence="4 5">
    <name type="scientific">Polaribacter cellanae</name>
    <dbReference type="NCBI Taxonomy" id="2818493"/>
    <lineage>
        <taxon>Bacteria</taxon>
        <taxon>Pseudomonadati</taxon>
        <taxon>Bacteroidota</taxon>
        <taxon>Flavobacteriia</taxon>
        <taxon>Flavobacteriales</taxon>
        <taxon>Flavobacteriaceae</taxon>
    </lineage>
</organism>
<dbReference type="PANTHER" id="PTHR30273">
    <property type="entry name" value="PERIPLASMIC SIGNAL SENSOR AND SIGMA FACTOR ACTIVATOR FECR-RELATED"/>
    <property type="match status" value="1"/>
</dbReference>
<keyword evidence="5" id="KW-1185">Reference proteome</keyword>
<keyword evidence="1" id="KW-0812">Transmembrane</keyword>
<feature type="transmembrane region" description="Helical" evidence="1">
    <location>
        <begin position="80"/>
        <end position="101"/>
    </location>
</feature>
<dbReference type="InterPro" id="IPR012373">
    <property type="entry name" value="Ferrdict_sens_TM"/>
</dbReference>
<feature type="domain" description="FecR protein" evidence="2">
    <location>
        <begin position="180"/>
        <end position="274"/>
    </location>
</feature>
<name>A0A975CRQ8_9FLAO</name>
<feature type="domain" description="Protein FecR C-terminal" evidence="3">
    <location>
        <begin position="319"/>
        <end position="390"/>
    </location>
</feature>
<dbReference type="Gene3D" id="3.55.50.30">
    <property type="match status" value="1"/>
</dbReference>
<reference evidence="4 5" key="1">
    <citation type="submission" date="2021-03" db="EMBL/GenBank/DDBJ databases">
        <title>Complete genome of Polaribacter_sp.SM13.</title>
        <authorList>
            <person name="Jeong S.W."/>
            <person name="Bae J.W."/>
        </authorList>
    </citation>
    <scope>NUCLEOTIDE SEQUENCE [LARGE SCALE GENOMIC DNA]</scope>
    <source>
        <strain evidence="4 5">SM13</strain>
    </source>
</reference>
<keyword evidence="1" id="KW-0472">Membrane</keyword>
<dbReference type="RefSeq" id="WP_208079681.1">
    <property type="nucleotide sequence ID" value="NZ_CP071869.1"/>
</dbReference>
<evidence type="ECO:0000259" key="3">
    <source>
        <dbReference type="Pfam" id="PF16344"/>
    </source>
</evidence>
<evidence type="ECO:0000259" key="2">
    <source>
        <dbReference type="Pfam" id="PF04773"/>
    </source>
</evidence>
<dbReference type="PANTHER" id="PTHR30273:SF2">
    <property type="entry name" value="PROTEIN FECR"/>
    <property type="match status" value="1"/>
</dbReference>
<evidence type="ECO:0000313" key="4">
    <source>
        <dbReference type="EMBL" id="QTE23679.1"/>
    </source>
</evidence>
<sequence>MKELKIKKIFVKFINNEANIVELEILEKWLTNSNNLKVFNKFILVEYLTKCSVQDYNLEEVKFEIYRKIKANRRQKRIRMLKQISFAASIVLVSVFSYIVFNQNQNQKFTNTPVKETNVIKPGTDKAILTLGNGNQVSLTKDETYKNNYLKSNGKKITYDSKDEKTIQNDVIEFNSLTIPRGGEYAIVFSDGSKVWLNSETKLKYPTKFISGKERNVELLYGEAYFEISPSSKHNGSKFNVITKGQKVSVFGTEFNIKAYNDEAVIATTLVGGKIQIEKGNIRKILVPNQQARINRDLNTISIVSIDVSNEIAWVKGLFSFEEARLDEMMKTLSRWYNMDVIFENSSRKKIEFTGILERTKTIQEIINIIKKTSQKNEIIFKIEDKIIKIK</sequence>
<dbReference type="GO" id="GO:0016989">
    <property type="term" value="F:sigma factor antagonist activity"/>
    <property type="evidence" value="ECO:0007669"/>
    <property type="project" value="TreeGrafter"/>
</dbReference>
<accession>A0A975CRQ8</accession>
<evidence type="ECO:0000313" key="5">
    <source>
        <dbReference type="Proteomes" id="UP000663920"/>
    </source>
</evidence>
<keyword evidence="1" id="KW-1133">Transmembrane helix</keyword>
<gene>
    <name evidence="4" type="ORF">J3359_05220</name>
</gene>
<dbReference type="Gene3D" id="2.60.120.1440">
    <property type="match status" value="1"/>
</dbReference>
<dbReference type="InterPro" id="IPR006860">
    <property type="entry name" value="FecR"/>
</dbReference>
<dbReference type="Pfam" id="PF04773">
    <property type="entry name" value="FecR"/>
    <property type="match status" value="1"/>
</dbReference>
<dbReference type="EMBL" id="CP071869">
    <property type="protein sequence ID" value="QTE23679.1"/>
    <property type="molecule type" value="Genomic_DNA"/>
</dbReference>
<dbReference type="KEGG" id="pcea:J3359_05220"/>
<evidence type="ECO:0000256" key="1">
    <source>
        <dbReference type="SAM" id="Phobius"/>
    </source>
</evidence>
<dbReference type="InterPro" id="IPR032508">
    <property type="entry name" value="FecR_C"/>
</dbReference>
<dbReference type="AlphaFoldDB" id="A0A975CRQ8"/>
<protein>
    <submittedName>
        <fullName evidence="4">FecR family protein</fullName>
    </submittedName>
</protein>
<proteinExistence type="predicted"/>
<dbReference type="Pfam" id="PF16344">
    <property type="entry name" value="FecR_C"/>
    <property type="match status" value="1"/>
</dbReference>